<proteinExistence type="predicted"/>
<evidence type="ECO:0000313" key="1">
    <source>
        <dbReference type="EMBL" id="MPN33346.1"/>
    </source>
</evidence>
<comment type="caution">
    <text evidence="1">The sequence shown here is derived from an EMBL/GenBank/DDBJ whole genome shotgun (WGS) entry which is preliminary data.</text>
</comment>
<sequence>MGFLHEAFHVQELTAPVEHPRKEGQGRPVVEGGDDVILVEGASVPGADQHEVLLRVESFQTDLAFKSVDVRGKVQLVGHDLRPCSRGLVEGAYQGVEVHRGGAGHDHFIGRCSHEGRHLPSRLFREMKPWRGSLEPAPYGQVPPFTESFLKGVSGSPGRQPKGVAVHVGRFRRNVELVPEGFQRIPPVHFLRPGPVRRESLVHSSSVLSFGSLFLE</sequence>
<reference evidence="1" key="1">
    <citation type="submission" date="2019-08" db="EMBL/GenBank/DDBJ databases">
        <authorList>
            <person name="Kucharzyk K."/>
            <person name="Murdoch R.W."/>
            <person name="Higgins S."/>
            <person name="Loffler F."/>
        </authorList>
    </citation>
    <scope>NUCLEOTIDE SEQUENCE</scope>
</reference>
<organism evidence="1">
    <name type="scientific">bioreactor metagenome</name>
    <dbReference type="NCBI Taxonomy" id="1076179"/>
    <lineage>
        <taxon>unclassified sequences</taxon>
        <taxon>metagenomes</taxon>
        <taxon>ecological metagenomes</taxon>
    </lineage>
</organism>
<protein>
    <submittedName>
        <fullName evidence="1">Uncharacterized protein</fullName>
    </submittedName>
</protein>
<dbReference type="EMBL" id="VSSQ01085801">
    <property type="protein sequence ID" value="MPN33346.1"/>
    <property type="molecule type" value="Genomic_DNA"/>
</dbReference>
<name>A0A645H4D0_9ZZZZ</name>
<gene>
    <name evidence="1" type="ORF">SDC9_180832</name>
</gene>
<accession>A0A645H4D0</accession>
<dbReference type="AlphaFoldDB" id="A0A645H4D0"/>